<keyword evidence="4" id="KW-0493">Microtubule</keyword>
<dbReference type="Pfam" id="PF17681">
    <property type="entry name" value="GCP_N_terminal"/>
    <property type="match status" value="1"/>
</dbReference>
<feature type="domain" description="Gamma tubulin complex component protein N-terminal" evidence="7">
    <location>
        <begin position="132"/>
        <end position="404"/>
    </location>
</feature>
<dbReference type="InterPro" id="IPR040457">
    <property type="entry name" value="GCP_C"/>
</dbReference>
<dbReference type="EMBL" id="CAXAMN010002091">
    <property type="protein sequence ID" value="CAK8997655.1"/>
    <property type="molecule type" value="Genomic_DNA"/>
</dbReference>
<evidence type="ECO:0000259" key="7">
    <source>
        <dbReference type="Pfam" id="PF17681"/>
    </source>
</evidence>
<dbReference type="Proteomes" id="UP001642484">
    <property type="component" value="Unassembled WGS sequence"/>
</dbReference>
<evidence type="ECO:0000256" key="4">
    <source>
        <dbReference type="ARBA" id="ARBA00022701"/>
    </source>
</evidence>
<dbReference type="InterPro" id="IPR041470">
    <property type="entry name" value="GCP_N"/>
</dbReference>
<accession>A0ABP0I8H7</accession>
<name>A0ABP0I8H7_9DINO</name>
<keyword evidence="3" id="KW-0963">Cytoplasm</keyword>
<keyword evidence="5" id="KW-0206">Cytoskeleton</keyword>
<dbReference type="Gene3D" id="1.20.120.1900">
    <property type="entry name" value="Gamma-tubulin complex, C-terminal domain"/>
    <property type="match status" value="1"/>
</dbReference>
<dbReference type="Pfam" id="PF04130">
    <property type="entry name" value="GCP_C_terminal"/>
    <property type="match status" value="1"/>
</dbReference>
<dbReference type="PANTHER" id="PTHR19302:SF14">
    <property type="entry name" value="GAMMA-TUBULIN COMPLEX COMPONENT 3"/>
    <property type="match status" value="1"/>
</dbReference>
<reference evidence="8 9" key="1">
    <citation type="submission" date="2024-02" db="EMBL/GenBank/DDBJ databases">
        <authorList>
            <person name="Chen Y."/>
            <person name="Shah S."/>
            <person name="Dougan E. K."/>
            <person name="Thang M."/>
            <person name="Chan C."/>
        </authorList>
    </citation>
    <scope>NUCLEOTIDE SEQUENCE [LARGE SCALE GENOMIC DNA]</scope>
</reference>
<comment type="similarity">
    <text evidence="2">Belongs to the TUBGCP family.</text>
</comment>
<dbReference type="InterPro" id="IPR042241">
    <property type="entry name" value="GCP_C_sf"/>
</dbReference>
<organism evidence="8 9">
    <name type="scientific">Durusdinium trenchii</name>
    <dbReference type="NCBI Taxonomy" id="1381693"/>
    <lineage>
        <taxon>Eukaryota</taxon>
        <taxon>Sar</taxon>
        <taxon>Alveolata</taxon>
        <taxon>Dinophyceae</taxon>
        <taxon>Suessiales</taxon>
        <taxon>Symbiodiniaceae</taxon>
        <taxon>Durusdinium</taxon>
    </lineage>
</organism>
<evidence type="ECO:0000256" key="2">
    <source>
        <dbReference type="ARBA" id="ARBA00010337"/>
    </source>
</evidence>
<evidence type="ECO:0000256" key="1">
    <source>
        <dbReference type="ARBA" id="ARBA00004245"/>
    </source>
</evidence>
<dbReference type="PANTHER" id="PTHR19302">
    <property type="entry name" value="GAMMA TUBULIN COMPLEX PROTEIN"/>
    <property type="match status" value="1"/>
</dbReference>
<evidence type="ECO:0000256" key="5">
    <source>
        <dbReference type="ARBA" id="ARBA00023212"/>
    </source>
</evidence>
<gene>
    <name evidence="8" type="ORF">CCMP2556_LOCUS4939</name>
</gene>
<feature type="domain" description="Gamma tubulin complex component C-terminal" evidence="6">
    <location>
        <begin position="408"/>
        <end position="737"/>
    </location>
</feature>
<comment type="caution">
    <text evidence="8">The sequence shown here is derived from an EMBL/GenBank/DDBJ whole genome shotgun (WGS) entry which is preliminary data.</text>
</comment>
<sequence>MSLRQLVWTLVSSELDEKLDEHKLHGTFLRSFQRLSSSGRGTVAPPDELIVKHLQGLGRQRGHDRHVLRFQSLRSRLHHSAARPVLALLFHLRGGDRGVVEDVSRPTLKEVRGGWHLASLANQKEISEAKIVRDLLFALQGVSSDCFDSSCEVDPAVLLTRPAWLLCHRILGLAKLHLRLSTDAKEAMGHGLLHQALCEALRKQLQGYYEVLAQLMSCEGLSLRSLWARLLAPMTRSLHFLSQLCEGSRGVFGGALSSMVFASGFSGDIVAQDLAKEILRSVVKPLWSMIRAWMTEGELQDPYGEFFVIADASVPLEDLWNRAYSLELEMVPSFISLELARKILLTGKSVNFIRLCCRRTWSPEPLGTSELLPEEEIGASFDLASRVERLSSKTNEHLVKLLMNHFSLGEHALALRRFLLLGQGDFVQSLMDALQEELDIDANKIHKHQLMGILEMALRQSNAQFCSVDVLGRLGIKLRSPERGERGWDVFLLDYSIDSPLHVVFTPNIMQKYDRAFSFLWKLRRVSHALAASWNQHMALQRHLCRDQRDSLDRLSLLETRQTLHRCTLLRHEMHHFVQNVQSYVLEVLDTSWAKLQQGWQKSSDLDEVISQHERYLAAVEEGAFLAKGSEAILSGVSALLSLVLEFCTLQEQACASCFEVAAVEEEESVEAVFQAVRGRPFARSLAECRASLDHLASTFQMKLQLFLRALEDQPERHSEFSVLSFLLCRLDFNTHYENRTLWSTCFAWRCELQRKSRHMGRRRRPSMASWVVVPVLPCRGLLGIPLQVSLQKEKG</sequence>
<evidence type="ECO:0000259" key="6">
    <source>
        <dbReference type="Pfam" id="PF04130"/>
    </source>
</evidence>
<comment type="subcellular location">
    <subcellularLocation>
        <location evidence="1">Cytoplasm</location>
        <location evidence="1">Cytoskeleton</location>
    </subcellularLocation>
</comment>
<protein>
    <recommendedName>
        <fullName evidence="10">Spindle pole body component</fullName>
    </recommendedName>
</protein>
<keyword evidence="9" id="KW-1185">Reference proteome</keyword>
<evidence type="ECO:0008006" key="10">
    <source>
        <dbReference type="Google" id="ProtNLM"/>
    </source>
</evidence>
<evidence type="ECO:0000313" key="8">
    <source>
        <dbReference type="EMBL" id="CAK8997655.1"/>
    </source>
</evidence>
<proteinExistence type="inferred from homology"/>
<dbReference type="InterPro" id="IPR007259">
    <property type="entry name" value="GCP"/>
</dbReference>
<evidence type="ECO:0000313" key="9">
    <source>
        <dbReference type="Proteomes" id="UP001642484"/>
    </source>
</evidence>
<evidence type="ECO:0000256" key="3">
    <source>
        <dbReference type="ARBA" id="ARBA00022490"/>
    </source>
</evidence>